<reference evidence="5 6" key="1">
    <citation type="submission" date="2019-06" db="EMBL/GenBank/DDBJ databases">
        <title>Sequencing the genomes of 1000 actinobacteria strains.</title>
        <authorList>
            <person name="Klenk H.-P."/>
        </authorList>
    </citation>
    <scope>NUCLEOTIDE SEQUENCE [LARGE SCALE GENOMIC DNA]</scope>
    <source>
        <strain evidence="5 6">DSM 18031</strain>
    </source>
</reference>
<dbReference type="Proteomes" id="UP000318331">
    <property type="component" value="Unassembled WGS sequence"/>
</dbReference>
<gene>
    <name evidence="5" type="ORF">FB466_0369</name>
</gene>
<evidence type="ECO:0000313" key="6">
    <source>
        <dbReference type="Proteomes" id="UP000318331"/>
    </source>
</evidence>
<evidence type="ECO:0000256" key="2">
    <source>
        <dbReference type="ARBA" id="ARBA00022670"/>
    </source>
</evidence>
<evidence type="ECO:0000256" key="1">
    <source>
        <dbReference type="ARBA" id="ARBA00006534"/>
    </source>
</evidence>
<name>A0A543I4S7_9MICO</name>
<dbReference type="AlphaFoldDB" id="A0A543I4S7"/>
<dbReference type="PANTHER" id="PTHR36175:SF1">
    <property type="entry name" value="CYANOPHYCINASE"/>
    <property type="match status" value="1"/>
</dbReference>
<evidence type="ECO:0000256" key="4">
    <source>
        <dbReference type="ARBA" id="ARBA00022825"/>
    </source>
</evidence>
<proteinExistence type="inferred from homology"/>
<evidence type="ECO:0000313" key="5">
    <source>
        <dbReference type="EMBL" id="TQM65564.1"/>
    </source>
</evidence>
<keyword evidence="2" id="KW-0645">Protease</keyword>
<dbReference type="GO" id="GO:0006508">
    <property type="term" value="P:proteolysis"/>
    <property type="evidence" value="ECO:0007669"/>
    <property type="project" value="UniProtKB-KW"/>
</dbReference>
<protein>
    <submittedName>
        <fullName evidence="5">Cyanophycinase</fullName>
    </submittedName>
</protein>
<dbReference type="Gene3D" id="3.40.50.880">
    <property type="match status" value="1"/>
</dbReference>
<dbReference type="InterPro" id="IPR029062">
    <property type="entry name" value="Class_I_gatase-like"/>
</dbReference>
<keyword evidence="3" id="KW-0378">Hydrolase</keyword>
<dbReference type="SUPFAM" id="SSF52317">
    <property type="entry name" value="Class I glutamine amidotransferase-like"/>
    <property type="match status" value="1"/>
</dbReference>
<evidence type="ECO:0000256" key="3">
    <source>
        <dbReference type="ARBA" id="ARBA00022801"/>
    </source>
</evidence>
<dbReference type="EMBL" id="VFPN01000001">
    <property type="protein sequence ID" value="TQM65564.1"/>
    <property type="molecule type" value="Genomic_DNA"/>
</dbReference>
<accession>A0A543I4S7</accession>
<comment type="caution">
    <text evidence="5">The sequence shown here is derived from an EMBL/GenBank/DDBJ whole genome shotgun (WGS) entry which is preliminary data.</text>
</comment>
<comment type="similarity">
    <text evidence="1">Belongs to the peptidase S51 family.</text>
</comment>
<keyword evidence="6" id="KW-1185">Reference proteome</keyword>
<dbReference type="RefSeq" id="WP_141915360.1">
    <property type="nucleotide sequence ID" value="NZ_BAAAYS010000012.1"/>
</dbReference>
<keyword evidence="4" id="KW-0720">Serine protease</keyword>
<dbReference type="OrthoDB" id="3078420at2"/>
<dbReference type="PANTHER" id="PTHR36175">
    <property type="entry name" value="CYANOPHYCINASE"/>
    <property type="match status" value="1"/>
</dbReference>
<organism evidence="5 6">
    <name type="scientific">Klugiella xanthotipulae</name>
    <dbReference type="NCBI Taxonomy" id="244735"/>
    <lineage>
        <taxon>Bacteria</taxon>
        <taxon>Bacillati</taxon>
        <taxon>Actinomycetota</taxon>
        <taxon>Actinomycetes</taxon>
        <taxon>Micrococcales</taxon>
        <taxon>Microbacteriaceae</taxon>
        <taxon>Klugiella</taxon>
    </lineage>
</organism>
<dbReference type="Pfam" id="PF03575">
    <property type="entry name" value="Peptidase_S51"/>
    <property type="match status" value="1"/>
</dbReference>
<sequence>MSIFLAGQGESGENPAVIAGFLGEAQRLATSAGRTRPRIAVVVVADEHSTYGTPAERVAGITELLSAHGAADVVPVTAPEGGVVEASLCAHNDGILVAGGHTPSYAAALGASATVIRDLVSGGAPYLGFSAGAAIVAERALVGGWLIGGVPVAPEAASENRAEVSIVEGLGLIDLTVDVHAAQWGTLTRVIAAVEAGLITEGIAIDENTALVVGQGALRVVGSGSVWRVRASEAGVLVSSLGATE</sequence>
<dbReference type="InterPro" id="IPR005320">
    <property type="entry name" value="Peptidase_S51"/>
</dbReference>
<dbReference type="GO" id="GO:0008236">
    <property type="term" value="F:serine-type peptidase activity"/>
    <property type="evidence" value="ECO:0007669"/>
    <property type="project" value="UniProtKB-KW"/>
</dbReference>